<dbReference type="Proteomes" id="UP001157502">
    <property type="component" value="Chromosome 18"/>
</dbReference>
<reference evidence="1" key="1">
    <citation type="submission" date="2021-05" db="EMBL/GenBank/DDBJ databases">
        <authorList>
            <person name="Pan Q."/>
            <person name="Jouanno E."/>
            <person name="Zahm M."/>
            <person name="Klopp C."/>
            <person name="Cabau C."/>
            <person name="Louis A."/>
            <person name="Berthelot C."/>
            <person name="Parey E."/>
            <person name="Roest Crollius H."/>
            <person name="Montfort J."/>
            <person name="Robinson-Rechavi M."/>
            <person name="Bouchez O."/>
            <person name="Lampietro C."/>
            <person name="Lopez Roques C."/>
            <person name="Donnadieu C."/>
            <person name="Postlethwait J."/>
            <person name="Bobe J."/>
            <person name="Dillon D."/>
            <person name="Chandos A."/>
            <person name="von Hippel F."/>
            <person name="Guiguen Y."/>
        </authorList>
    </citation>
    <scope>NUCLEOTIDE SEQUENCE</scope>
    <source>
        <strain evidence="1">YG-Jan2019</strain>
    </source>
</reference>
<protein>
    <submittedName>
        <fullName evidence="1">Uncharacterized protein</fullName>
    </submittedName>
</protein>
<gene>
    <name evidence="1" type="ORF">DPEC_G00219590</name>
</gene>
<comment type="caution">
    <text evidence="1">The sequence shown here is derived from an EMBL/GenBank/DDBJ whole genome shotgun (WGS) entry which is preliminary data.</text>
</comment>
<sequence length="104" mass="12015">MATQRRRQQADQSTDWDHLAHSHSFGWRSLRGYPNGLSTLVPFLKVDICDVPDALGEGSPALKQRCFQNINECIEASREKRERVLVHCRDWFSWLLPVSSSTSW</sequence>
<evidence type="ECO:0000313" key="1">
    <source>
        <dbReference type="EMBL" id="KAJ7998148.1"/>
    </source>
</evidence>
<accession>A0ACC2G3U8</accession>
<proteinExistence type="predicted"/>
<dbReference type="EMBL" id="CM055745">
    <property type="protein sequence ID" value="KAJ7998148.1"/>
    <property type="molecule type" value="Genomic_DNA"/>
</dbReference>
<organism evidence="1 2">
    <name type="scientific">Dallia pectoralis</name>
    <name type="common">Alaska blackfish</name>
    <dbReference type="NCBI Taxonomy" id="75939"/>
    <lineage>
        <taxon>Eukaryota</taxon>
        <taxon>Metazoa</taxon>
        <taxon>Chordata</taxon>
        <taxon>Craniata</taxon>
        <taxon>Vertebrata</taxon>
        <taxon>Euteleostomi</taxon>
        <taxon>Actinopterygii</taxon>
        <taxon>Neopterygii</taxon>
        <taxon>Teleostei</taxon>
        <taxon>Protacanthopterygii</taxon>
        <taxon>Esociformes</taxon>
        <taxon>Umbridae</taxon>
        <taxon>Dallia</taxon>
    </lineage>
</organism>
<evidence type="ECO:0000313" key="2">
    <source>
        <dbReference type="Proteomes" id="UP001157502"/>
    </source>
</evidence>
<keyword evidence="2" id="KW-1185">Reference proteome</keyword>
<name>A0ACC2G3U8_DALPE</name>